<dbReference type="EMBL" id="BAAAXF010000036">
    <property type="protein sequence ID" value="GAA3498169.1"/>
    <property type="molecule type" value="Genomic_DNA"/>
</dbReference>
<accession>A0ABP6TUI7</accession>
<sequence>MFNSKKIAAAAGVLGGFALIGVGAVQAVGAEGSGKCAEGDKGSVRCADVSEQRFTSDKYGKVRVNSDTAHACSGSGAEVSCASSVVVGGKKS</sequence>
<keyword evidence="1" id="KW-0732">Signal</keyword>
<feature type="chain" id="PRO_5045478937" description="DUF320 domain-containing protein" evidence="1">
    <location>
        <begin position="28"/>
        <end position="92"/>
    </location>
</feature>
<evidence type="ECO:0008006" key="4">
    <source>
        <dbReference type="Google" id="ProtNLM"/>
    </source>
</evidence>
<name>A0ABP6TUI7_9ACTN</name>
<keyword evidence="3" id="KW-1185">Reference proteome</keyword>
<proteinExistence type="predicted"/>
<protein>
    <recommendedName>
        <fullName evidence="4">DUF320 domain-containing protein</fullName>
    </recommendedName>
</protein>
<evidence type="ECO:0000256" key="1">
    <source>
        <dbReference type="SAM" id="SignalP"/>
    </source>
</evidence>
<dbReference type="Proteomes" id="UP001501455">
    <property type="component" value="Unassembled WGS sequence"/>
</dbReference>
<evidence type="ECO:0000313" key="3">
    <source>
        <dbReference type="Proteomes" id="UP001501455"/>
    </source>
</evidence>
<comment type="caution">
    <text evidence="2">The sequence shown here is derived from an EMBL/GenBank/DDBJ whole genome shotgun (WGS) entry which is preliminary data.</text>
</comment>
<evidence type="ECO:0000313" key="2">
    <source>
        <dbReference type="EMBL" id="GAA3498169.1"/>
    </source>
</evidence>
<gene>
    <name evidence="2" type="ORF">GCM10019016_052720</name>
</gene>
<dbReference type="RefSeq" id="WP_345578526.1">
    <property type="nucleotide sequence ID" value="NZ_BAAAXF010000036.1"/>
</dbReference>
<organism evidence="2 3">
    <name type="scientific">Streptomyces prasinosporus</name>
    <dbReference type="NCBI Taxonomy" id="68256"/>
    <lineage>
        <taxon>Bacteria</taxon>
        <taxon>Bacillati</taxon>
        <taxon>Actinomycetota</taxon>
        <taxon>Actinomycetes</taxon>
        <taxon>Kitasatosporales</taxon>
        <taxon>Streptomycetaceae</taxon>
        <taxon>Streptomyces</taxon>
        <taxon>Streptomyces albogriseolus group</taxon>
    </lineage>
</organism>
<reference evidence="3" key="1">
    <citation type="journal article" date="2019" name="Int. J. Syst. Evol. Microbiol.">
        <title>The Global Catalogue of Microorganisms (GCM) 10K type strain sequencing project: providing services to taxonomists for standard genome sequencing and annotation.</title>
        <authorList>
            <consortium name="The Broad Institute Genomics Platform"/>
            <consortium name="The Broad Institute Genome Sequencing Center for Infectious Disease"/>
            <person name="Wu L."/>
            <person name="Ma J."/>
        </authorList>
    </citation>
    <scope>NUCLEOTIDE SEQUENCE [LARGE SCALE GENOMIC DNA]</scope>
    <source>
        <strain evidence="3">JCM 4816</strain>
    </source>
</reference>
<feature type="signal peptide" evidence="1">
    <location>
        <begin position="1"/>
        <end position="27"/>
    </location>
</feature>